<organism evidence="2 3">
    <name type="scientific">Snodgrassella alvi</name>
    <dbReference type="NCBI Taxonomy" id="1196083"/>
    <lineage>
        <taxon>Bacteria</taxon>
        <taxon>Pseudomonadati</taxon>
        <taxon>Pseudomonadota</taxon>
        <taxon>Betaproteobacteria</taxon>
        <taxon>Neisseriales</taxon>
        <taxon>Neisseriaceae</taxon>
        <taxon>Snodgrassella</taxon>
    </lineage>
</organism>
<dbReference type="AlphaFoldDB" id="A0A2N9XPN0"/>
<protein>
    <recommendedName>
        <fullName evidence="1">DUF1828 domain-containing protein</fullName>
    </recommendedName>
</protein>
<accession>A0A2N9XPN0</accession>
<gene>
    <name evidence="2" type="ORF">BHC46_01110</name>
</gene>
<dbReference type="InterPro" id="IPR014960">
    <property type="entry name" value="DUF1828"/>
</dbReference>
<dbReference type="Proteomes" id="UP000229970">
    <property type="component" value="Unassembled WGS sequence"/>
</dbReference>
<reference evidence="2 3" key="1">
    <citation type="journal article" date="2017" name="MBio">
        <title>Type VI secretion-mediated competition in the bee gut microbiome.</title>
        <authorList>
            <person name="Steele M.I."/>
            <person name="Kwong W.K."/>
            <person name="Powell J.E."/>
            <person name="Whiteley M."/>
            <person name="Moran N.A."/>
        </authorList>
    </citation>
    <scope>NUCLEOTIDE SEQUENCE [LARGE SCALE GENOMIC DNA]</scope>
    <source>
        <strain evidence="2 3">Ruf1-X</strain>
    </source>
</reference>
<evidence type="ECO:0000313" key="3">
    <source>
        <dbReference type="Proteomes" id="UP000229970"/>
    </source>
</evidence>
<dbReference type="RefSeq" id="WP_100138712.1">
    <property type="nucleotide sequence ID" value="NZ_MEIP01000002.1"/>
</dbReference>
<evidence type="ECO:0000313" key="2">
    <source>
        <dbReference type="EMBL" id="PIT50285.1"/>
    </source>
</evidence>
<comment type="caution">
    <text evidence="2">The sequence shown here is derived from an EMBL/GenBank/DDBJ whole genome shotgun (WGS) entry which is preliminary data.</text>
</comment>
<dbReference type="Pfam" id="PF08861">
    <property type="entry name" value="DUF1828"/>
    <property type="match status" value="1"/>
</dbReference>
<sequence length="262" mass="29401">MLTTDIETLLCTNFCSAIKTRKRPDGSIQVVTPFVGRDGDTYNIYIKQEDDSLYRITDKGSTIMRLSYENDLKFLKGVRGQILNEIAEEYGAQFEGGEIFIKSIYSNIADAVFGIGQVLTRVSDLGLWSKNRVKSTFYEDLETNLSQVIPNTKNVQQNYFTIQDTEELYPIDYYIEPSSKSESALAIFGVPDSSKARLVTIVMSKIEEWKLNCSTIVVLNGLDNISNSDLKRLMDAVDNEFVPEVSDIGALKKKVAAGLRLN</sequence>
<name>A0A2N9XPN0_9NEIS</name>
<dbReference type="EMBL" id="MEIP01000002">
    <property type="protein sequence ID" value="PIT50285.1"/>
    <property type="molecule type" value="Genomic_DNA"/>
</dbReference>
<evidence type="ECO:0000259" key="1">
    <source>
        <dbReference type="Pfam" id="PF08861"/>
    </source>
</evidence>
<feature type="domain" description="DUF1828" evidence="1">
    <location>
        <begin position="32"/>
        <end position="122"/>
    </location>
</feature>
<proteinExistence type="predicted"/>